<accession>A0A482WZ02</accession>
<dbReference type="Proteomes" id="UP000291343">
    <property type="component" value="Unassembled WGS sequence"/>
</dbReference>
<protein>
    <recommendedName>
        <fullName evidence="3">Peptidase S1 domain-containing protein</fullName>
    </recommendedName>
</protein>
<dbReference type="AlphaFoldDB" id="A0A482WZ02"/>
<proteinExistence type="predicted"/>
<sequence>MSLVLRKHFLQHENEVVMETLEGCLGFQAELYPVLDTGERCSGVTLEEGWILEKATCTHYAYNKPIESIIKRGYSI</sequence>
<evidence type="ECO:0008006" key="3">
    <source>
        <dbReference type="Google" id="ProtNLM"/>
    </source>
</evidence>
<keyword evidence="2" id="KW-1185">Reference proteome</keyword>
<evidence type="ECO:0000313" key="2">
    <source>
        <dbReference type="Proteomes" id="UP000291343"/>
    </source>
</evidence>
<comment type="caution">
    <text evidence="1">The sequence shown here is derived from an EMBL/GenBank/DDBJ whole genome shotgun (WGS) entry which is preliminary data.</text>
</comment>
<gene>
    <name evidence="1" type="ORF">LSTR_LSTR017196</name>
</gene>
<dbReference type="EMBL" id="QKKF02021731">
    <property type="protein sequence ID" value="RZF38754.1"/>
    <property type="molecule type" value="Genomic_DNA"/>
</dbReference>
<dbReference type="InParanoid" id="A0A482WZ02"/>
<name>A0A482WZ02_LAOST</name>
<reference evidence="1 2" key="1">
    <citation type="journal article" date="2017" name="Gigascience">
        <title>Genome sequence of the small brown planthopper, Laodelphax striatellus.</title>
        <authorList>
            <person name="Zhu J."/>
            <person name="Jiang F."/>
            <person name="Wang X."/>
            <person name="Yang P."/>
            <person name="Bao Y."/>
            <person name="Zhao W."/>
            <person name="Wang W."/>
            <person name="Lu H."/>
            <person name="Wang Q."/>
            <person name="Cui N."/>
            <person name="Li J."/>
            <person name="Chen X."/>
            <person name="Luo L."/>
            <person name="Yu J."/>
            <person name="Kang L."/>
            <person name="Cui F."/>
        </authorList>
    </citation>
    <scope>NUCLEOTIDE SEQUENCE [LARGE SCALE GENOMIC DNA]</scope>
    <source>
        <strain evidence="1">Lst14</strain>
    </source>
</reference>
<organism evidence="1 2">
    <name type="scientific">Laodelphax striatellus</name>
    <name type="common">Small brown planthopper</name>
    <name type="synonym">Delphax striatella</name>
    <dbReference type="NCBI Taxonomy" id="195883"/>
    <lineage>
        <taxon>Eukaryota</taxon>
        <taxon>Metazoa</taxon>
        <taxon>Ecdysozoa</taxon>
        <taxon>Arthropoda</taxon>
        <taxon>Hexapoda</taxon>
        <taxon>Insecta</taxon>
        <taxon>Pterygota</taxon>
        <taxon>Neoptera</taxon>
        <taxon>Paraneoptera</taxon>
        <taxon>Hemiptera</taxon>
        <taxon>Auchenorrhyncha</taxon>
        <taxon>Fulgoroidea</taxon>
        <taxon>Delphacidae</taxon>
        <taxon>Criomorphinae</taxon>
        <taxon>Laodelphax</taxon>
    </lineage>
</organism>
<evidence type="ECO:0000313" key="1">
    <source>
        <dbReference type="EMBL" id="RZF38754.1"/>
    </source>
</evidence>